<sequence>MKESPAPPPRHGLRGKREPHPGELGNLAAVVAHDRGEAGGRAHALVPAAAAALVPAAAAALVPVAAAAPGRGIGLGAKMKGVVGWKMEKNGGIFYVVRRPPETSYKFGNREPDFLSTGSGNTSFLVINQRYDYAFGLFSGGKDNPKLLAVSNKISFANPKAPVFPLLSQGKEWNEMAVTWTSGYNIGEAYPFVEWRIKGEETSKRTPAVTLTFTQGHLCGNPARGQG</sequence>
<dbReference type="Pfam" id="PF17808">
    <property type="entry name" value="fn3_PAP"/>
    <property type="match status" value="1"/>
</dbReference>
<keyword evidence="4" id="KW-1185">Reference proteome</keyword>
<feature type="compositionally biased region" description="Pro residues" evidence="1">
    <location>
        <begin position="1"/>
        <end position="10"/>
    </location>
</feature>
<dbReference type="PANTHER" id="PTHR45778">
    <property type="entry name" value="PURPLE ACID PHOSPHATASE-RELATED"/>
    <property type="match status" value="1"/>
</dbReference>
<dbReference type="SUPFAM" id="SSF49363">
    <property type="entry name" value="Purple acid phosphatase, N-terminal domain"/>
    <property type="match status" value="1"/>
</dbReference>
<evidence type="ECO:0000313" key="3">
    <source>
        <dbReference type="EMBL" id="KAK1643029.1"/>
    </source>
</evidence>
<evidence type="ECO:0000256" key="1">
    <source>
        <dbReference type="SAM" id="MobiDB-lite"/>
    </source>
</evidence>
<protein>
    <recommendedName>
        <fullName evidence="2">Purple acid phosphatase Fn3-like domain-containing protein</fullName>
    </recommendedName>
</protein>
<name>A0AAD8S0M2_LOLMU</name>
<dbReference type="Proteomes" id="UP001231189">
    <property type="component" value="Unassembled WGS sequence"/>
</dbReference>
<reference evidence="3" key="1">
    <citation type="submission" date="2023-07" db="EMBL/GenBank/DDBJ databases">
        <title>A chromosome-level genome assembly of Lolium multiflorum.</title>
        <authorList>
            <person name="Chen Y."/>
            <person name="Copetti D."/>
            <person name="Kolliker R."/>
            <person name="Studer B."/>
        </authorList>
    </citation>
    <scope>NUCLEOTIDE SEQUENCE</scope>
    <source>
        <strain evidence="3">02402/16</strain>
        <tissue evidence="3">Leaf</tissue>
    </source>
</reference>
<evidence type="ECO:0000259" key="2">
    <source>
        <dbReference type="Pfam" id="PF17808"/>
    </source>
</evidence>
<feature type="region of interest" description="Disordered" evidence="1">
    <location>
        <begin position="1"/>
        <end position="23"/>
    </location>
</feature>
<organism evidence="3 4">
    <name type="scientific">Lolium multiflorum</name>
    <name type="common">Italian ryegrass</name>
    <name type="synonym">Lolium perenne subsp. multiflorum</name>
    <dbReference type="NCBI Taxonomy" id="4521"/>
    <lineage>
        <taxon>Eukaryota</taxon>
        <taxon>Viridiplantae</taxon>
        <taxon>Streptophyta</taxon>
        <taxon>Embryophyta</taxon>
        <taxon>Tracheophyta</taxon>
        <taxon>Spermatophyta</taxon>
        <taxon>Magnoliopsida</taxon>
        <taxon>Liliopsida</taxon>
        <taxon>Poales</taxon>
        <taxon>Poaceae</taxon>
        <taxon>BOP clade</taxon>
        <taxon>Pooideae</taxon>
        <taxon>Poodae</taxon>
        <taxon>Poeae</taxon>
        <taxon>Poeae Chloroplast Group 2 (Poeae type)</taxon>
        <taxon>Loliodinae</taxon>
        <taxon>Loliinae</taxon>
        <taxon>Lolium</taxon>
    </lineage>
</organism>
<dbReference type="InterPro" id="IPR040974">
    <property type="entry name" value="Fn3_PAP"/>
</dbReference>
<dbReference type="GO" id="GO:0046872">
    <property type="term" value="F:metal ion binding"/>
    <property type="evidence" value="ECO:0007669"/>
    <property type="project" value="InterPro"/>
</dbReference>
<dbReference type="EMBL" id="JAUUTY010000004">
    <property type="protein sequence ID" value="KAK1643029.1"/>
    <property type="molecule type" value="Genomic_DNA"/>
</dbReference>
<dbReference type="GO" id="GO:0003993">
    <property type="term" value="F:acid phosphatase activity"/>
    <property type="evidence" value="ECO:0007669"/>
    <property type="project" value="InterPro"/>
</dbReference>
<evidence type="ECO:0000313" key="4">
    <source>
        <dbReference type="Proteomes" id="UP001231189"/>
    </source>
</evidence>
<dbReference type="InterPro" id="IPR008963">
    <property type="entry name" value="Purple_acid_Pase-like_N"/>
</dbReference>
<accession>A0AAD8S0M2</accession>
<proteinExistence type="predicted"/>
<dbReference type="AlphaFoldDB" id="A0AAD8S0M2"/>
<dbReference type="PANTHER" id="PTHR45778:SF9">
    <property type="entry name" value="PURPLE ACID PHOSPHATASE"/>
    <property type="match status" value="1"/>
</dbReference>
<gene>
    <name evidence="3" type="ORF">QYE76_060834</name>
</gene>
<feature type="domain" description="Purple acid phosphatase Fn3-like" evidence="2">
    <location>
        <begin position="104"/>
        <end position="158"/>
    </location>
</feature>
<comment type="caution">
    <text evidence="3">The sequence shown here is derived from an EMBL/GenBank/DDBJ whole genome shotgun (WGS) entry which is preliminary data.</text>
</comment>